<gene>
    <name evidence="2" type="ORF">PHLGIDRAFT_104744</name>
</gene>
<dbReference type="Pfam" id="PF13532">
    <property type="entry name" value="2OG-FeII_Oxy_2"/>
    <property type="match status" value="1"/>
</dbReference>
<dbReference type="InterPro" id="IPR037151">
    <property type="entry name" value="AlkB-like_sf"/>
</dbReference>
<name>A0A0C3NSF7_PHLG1</name>
<reference evidence="2 3" key="1">
    <citation type="journal article" date="2014" name="PLoS Genet.">
        <title>Analysis of the Phlebiopsis gigantea genome, transcriptome and secretome provides insight into its pioneer colonization strategies of wood.</title>
        <authorList>
            <person name="Hori C."/>
            <person name="Ishida T."/>
            <person name="Igarashi K."/>
            <person name="Samejima M."/>
            <person name="Suzuki H."/>
            <person name="Master E."/>
            <person name="Ferreira P."/>
            <person name="Ruiz-Duenas F.J."/>
            <person name="Held B."/>
            <person name="Canessa P."/>
            <person name="Larrondo L.F."/>
            <person name="Schmoll M."/>
            <person name="Druzhinina I.S."/>
            <person name="Kubicek C.P."/>
            <person name="Gaskell J.A."/>
            <person name="Kersten P."/>
            <person name="St John F."/>
            <person name="Glasner J."/>
            <person name="Sabat G."/>
            <person name="Splinter BonDurant S."/>
            <person name="Syed K."/>
            <person name="Yadav J."/>
            <person name="Mgbeahuruike A.C."/>
            <person name="Kovalchuk A."/>
            <person name="Asiegbu F.O."/>
            <person name="Lackner G."/>
            <person name="Hoffmeister D."/>
            <person name="Rencoret J."/>
            <person name="Gutierrez A."/>
            <person name="Sun H."/>
            <person name="Lindquist E."/>
            <person name="Barry K."/>
            <person name="Riley R."/>
            <person name="Grigoriev I.V."/>
            <person name="Henrissat B."/>
            <person name="Kues U."/>
            <person name="Berka R.M."/>
            <person name="Martinez A.T."/>
            <person name="Covert S.F."/>
            <person name="Blanchette R.A."/>
            <person name="Cullen D."/>
        </authorList>
    </citation>
    <scope>NUCLEOTIDE SEQUENCE [LARGE SCALE GENOMIC DNA]</scope>
    <source>
        <strain evidence="2 3">11061_1 CR5-6</strain>
    </source>
</reference>
<dbReference type="GO" id="GO:0005759">
    <property type="term" value="C:mitochondrial matrix"/>
    <property type="evidence" value="ECO:0007669"/>
    <property type="project" value="TreeGrafter"/>
</dbReference>
<dbReference type="PROSITE" id="PS51471">
    <property type="entry name" value="FE2OG_OXY"/>
    <property type="match status" value="1"/>
</dbReference>
<protein>
    <recommendedName>
        <fullName evidence="1">Fe2OG dioxygenase domain-containing protein</fullName>
    </recommendedName>
</protein>
<proteinExistence type="predicted"/>
<dbReference type="InterPro" id="IPR005123">
    <property type="entry name" value="Oxoglu/Fe-dep_dioxygenase_dom"/>
</dbReference>
<dbReference type="PANTHER" id="PTHR21052">
    <property type="entry name" value="SPERMATOGENESIS ASSOCIATED 11-RELATED"/>
    <property type="match status" value="1"/>
</dbReference>
<dbReference type="GO" id="GO:0006974">
    <property type="term" value="P:DNA damage response"/>
    <property type="evidence" value="ECO:0007669"/>
    <property type="project" value="InterPro"/>
</dbReference>
<dbReference type="OrthoDB" id="28127at2759"/>
<accession>A0A0C3NSF7</accession>
<dbReference type="Gene3D" id="2.60.120.590">
    <property type="entry name" value="Alpha-ketoglutarate-dependent dioxygenase AlkB-like"/>
    <property type="match status" value="1"/>
</dbReference>
<dbReference type="GO" id="GO:0016706">
    <property type="term" value="F:2-oxoglutarate-dependent dioxygenase activity"/>
    <property type="evidence" value="ECO:0007669"/>
    <property type="project" value="TreeGrafter"/>
</dbReference>
<evidence type="ECO:0000259" key="1">
    <source>
        <dbReference type="PROSITE" id="PS51471"/>
    </source>
</evidence>
<dbReference type="PANTHER" id="PTHR21052:SF0">
    <property type="entry name" value="ALPHA-KETOGLUTARATE-DEPENDENT DIOXYGENASE ALKB HOMOLOG 7, MITOCHONDRIAL"/>
    <property type="match status" value="1"/>
</dbReference>
<feature type="domain" description="Fe2OG dioxygenase" evidence="1">
    <location>
        <begin position="121"/>
        <end position="226"/>
    </location>
</feature>
<dbReference type="Proteomes" id="UP000053257">
    <property type="component" value="Unassembled WGS sequence"/>
</dbReference>
<keyword evidence="3" id="KW-1185">Reference proteome</keyword>
<organism evidence="2 3">
    <name type="scientific">Phlebiopsis gigantea (strain 11061_1 CR5-6)</name>
    <name type="common">White-rot fungus</name>
    <name type="synonym">Peniophora gigantea</name>
    <dbReference type="NCBI Taxonomy" id="745531"/>
    <lineage>
        <taxon>Eukaryota</taxon>
        <taxon>Fungi</taxon>
        <taxon>Dikarya</taxon>
        <taxon>Basidiomycota</taxon>
        <taxon>Agaricomycotina</taxon>
        <taxon>Agaricomycetes</taxon>
        <taxon>Polyporales</taxon>
        <taxon>Phanerochaetaceae</taxon>
        <taxon>Phlebiopsis</taxon>
    </lineage>
</organism>
<evidence type="ECO:0000313" key="3">
    <source>
        <dbReference type="Proteomes" id="UP000053257"/>
    </source>
</evidence>
<dbReference type="HOGENOM" id="CLU_080229_0_0_1"/>
<dbReference type="SUPFAM" id="SSF51197">
    <property type="entry name" value="Clavaminate synthase-like"/>
    <property type="match status" value="1"/>
</dbReference>
<dbReference type="STRING" id="745531.A0A0C3NSF7"/>
<dbReference type="EMBL" id="KN840484">
    <property type="protein sequence ID" value="KIP08164.1"/>
    <property type="molecule type" value="Genomic_DNA"/>
</dbReference>
<dbReference type="GO" id="GO:0006631">
    <property type="term" value="P:fatty acid metabolic process"/>
    <property type="evidence" value="ECO:0007669"/>
    <property type="project" value="TreeGrafter"/>
</dbReference>
<dbReference type="InterPro" id="IPR032870">
    <property type="entry name" value="ALKBH7-like"/>
</dbReference>
<evidence type="ECO:0000313" key="2">
    <source>
        <dbReference type="EMBL" id="KIP08164.1"/>
    </source>
</evidence>
<dbReference type="InterPro" id="IPR027450">
    <property type="entry name" value="AlkB-like"/>
</dbReference>
<sequence length="233" mass="26939">MNHDICRCISLKADGYPADFTFYPNFFSHEEQRLLLSAALHKLDMSENRKVRRRQRELLASGTLKLLNSIEQVFLPDEYYTFEEGHYDNVIRRYREIHVSSWPDDQPELQRLLQRLQELHPPVPTQTHILHLASDGEIQPHVDNTEASGSWILGVSLGSPRGLRLENAEDPSDTFEMILPSGSVYIQRDSTRYNYKHSILLRGDVGLTRFNGGQRLSIMIRVRQNYLVHGILG</sequence>
<dbReference type="AlphaFoldDB" id="A0A0C3NSF7"/>